<sequence>MKKFGNKIRILQEKKGISREEFCGDETELSVRQLARIELNQSIPNLSKAQFIANRLGVKLGTLTDGDSLELPKRYKELKYLILRTPTYKDEKRVNLRDSYFDEIYSDFYDDLPEEEQLIVECMRSKADVFLTDNSNLATKLLEDYFYQTKSKSHYSINDLIIIDLYMVCANASNYEYFLFDKDEFIGIAKNLLEQENHFSLAEIFVLNNILFGSLSLLVDLKMWDEVELTLDVLKGIMAKIQDFHKKPVLNMIEWKYILERFGQTEKAQKLYEEAVLYANLIGDVYLANKITEEWIKDTTA</sequence>
<evidence type="ECO:0000313" key="2">
    <source>
        <dbReference type="EMBL" id="SDL94559.1"/>
    </source>
</evidence>
<feature type="domain" description="HTH cro/C1-type" evidence="1">
    <location>
        <begin position="8"/>
        <end position="63"/>
    </location>
</feature>
<dbReference type="Proteomes" id="UP000183162">
    <property type="component" value="Unassembled WGS sequence"/>
</dbReference>
<dbReference type="AlphaFoldDB" id="A0A1G9P745"/>
<name>A0A1G9P745_STREI</name>
<dbReference type="InterPro" id="IPR010982">
    <property type="entry name" value="Lambda_DNA-bd_dom_sf"/>
</dbReference>
<proteinExistence type="predicted"/>
<dbReference type="Pfam" id="PF18710">
    <property type="entry name" value="ComR_TPR"/>
    <property type="match status" value="1"/>
</dbReference>
<protein>
    <recommendedName>
        <fullName evidence="1">HTH cro/C1-type domain-containing protein</fullName>
    </recommendedName>
</protein>
<dbReference type="CDD" id="cd00093">
    <property type="entry name" value="HTH_XRE"/>
    <property type="match status" value="1"/>
</dbReference>
<evidence type="ECO:0000313" key="3">
    <source>
        <dbReference type="Proteomes" id="UP000183162"/>
    </source>
</evidence>
<dbReference type="InterPro" id="IPR001387">
    <property type="entry name" value="Cro/C1-type_HTH"/>
</dbReference>
<dbReference type="RefSeq" id="WP_081341081.1">
    <property type="nucleotide sequence ID" value="NZ_FNGX01000009.1"/>
</dbReference>
<dbReference type="InterPro" id="IPR040799">
    <property type="entry name" value="ComR_TPR"/>
</dbReference>
<accession>A0A1G9P745</accession>
<reference evidence="2 3" key="1">
    <citation type="submission" date="2016-10" db="EMBL/GenBank/DDBJ databases">
        <authorList>
            <person name="de Groot N.N."/>
        </authorList>
    </citation>
    <scope>NUCLEOTIDE SEQUENCE [LARGE SCALE GENOMIC DNA]</scope>
    <source>
        <strain evidence="2 3">Sb09</strain>
    </source>
</reference>
<dbReference type="OrthoDB" id="2233180at2"/>
<dbReference type="Gene3D" id="1.10.260.40">
    <property type="entry name" value="lambda repressor-like DNA-binding domains"/>
    <property type="match status" value="1"/>
</dbReference>
<organism evidence="2 3">
    <name type="scientific">Streptococcus equinus</name>
    <name type="common">Streptococcus bovis</name>
    <dbReference type="NCBI Taxonomy" id="1335"/>
    <lineage>
        <taxon>Bacteria</taxon>
        <taxon>Bacillati</taxon>
        <taxon>Bacillota</taxon>
        <taxon>Bacilli</taxon>
        <taxon>Lactobacillales</taxon>
        <taxon>Streptococcaceae</taxon>
        <taxon>Streptococcus</taxon>
    </lineage>
</organism>
<dbReference type="PROSITE" id="PS50943">
    <property type="entry name" value="HTH_CROC1"/>
    <property type="match status" value="1"/>
</dbReference>
<evidence type="ECO:0000259" key="1">
    <source>
        <dbReference type="PROSITE" id="PS50943"/>
    </source>
</evidence>
<gene>
    <name evidence="2" type="ORF">SAMN05216400_2019</name>
</gene>
<dbReference type="EMBL" id="FNGX01000009">
    <property type="protein sequence ID" value="SDL94559.1"/>
    <property type="molecule type" value="Genomic_DNA"/>
</dbReference>
<dbReference type="SUPFAM" id="SSF47413">
    <property type="entry name" value="lambda repressor-like DNA-binding domains"/>
    <property type="match status" value="1"/>
</dbReference>
<dbReference type="GO" id="GO:0003677">
    <property type="term" value="F:DNA binding"/>
    <property type="evidence" value="ECO:0007669"/>
    <property type="project" value="InterPro"/>
</dbReference>